<dbReference type="Pfam" id="PF00106">
    <property type="entry name" value="adh_short"/>
    <property type="match status" value="1"/>
</dbReference>
<evidence type="ECO:0000256" key="2">
    <source>
        <dbReference type="ARBA" id="ARBA00023002"/>
    </source>
</evidence>
<keyword evidence="3" id="KW-1133">Transmembrane helix</keyword>
<dbReference type="PANTHER" id="PTHR44196:SF1">
    <property type="entry name" value="DEHYDROGENASE_REDUCTASE SDR FAMILY MEMBER 7B"/>
    <property type="match status" value="1"/>
</dbReference>
<evidence type="ECO:0000256" key="1">
    <source>
        <dbReference type="ARBA" id="ARBA00006484"/>
    </source>
</evidence>
<dbReference type="InterPro" id="IPR036291">
    <property type="entry name" value="NAD(P)-bd_dom_sf"/>
</dbReference>
<dbReference type="eggNOG" id="COG0300">
    <property type="taxonomic scope" value="Bacteria"/>
</dbReference>
<proteinExistence type="inferred from homology"/>
<dbReference type="PANTHER" id="PTHR44196">
    <property type="entry name" value="DEHYDROGENASE/REDUCTASE SDR FAMILY MEMBER 7B"/>
    <property type="match status" value="1"/>
</dbReference>
<keyword evidence="3" id="KW-0472">Membrane</keyword>
<evidence type="ECO:0000313" key="5">
    <source>
        <dbReference type="Proteomes" id="UP000194931"/>
    </source>
</evidence>
<keyword evidence="5" id="KW-1185">Reference proteome</keyword>
<organism evidence="4 5">
    <name type="scientific">Acetobacter okinawensis</name>
    <dbReference type="NCBI Taxonomy" id="1076594"/>
    <lineage>
        <taxon>Bacteria</taxon>
        <taxon>Pseudomonadati</taxon>
        <taxon>Pseudomonadota</taxon>
        <taxon>Alphaproteobacteria</taxon>
        <taxon>Acetobacterales</taxon>
        <taxon>Acetobacteraceae</taxon>
        <taxon>Acetobacter</taxon>
    </lineage>
</organism>
<sequence>MATQIAVITGAGSGIGRAAARALGRAGFDVALLGRDEERLHATAHNLAQHAIRTFVLSVDVTDAQAMQDAAQQIENTLGPISVWANCAGATVVGQVAALNAQDIARATQVTYLGSVNGTLAALNVMRRRGQGAIINLDLAPTLRDLPLQAAENGSRAALRGFCNSLRTELRHDADHIRIVMVDLPAINTPHYSWTRNLTGKRLKPFGPVYEPEVAAEAICRAAFTTSRSISIGWANSFAALWRFAGPGCREARLASHGYKAQMSHDWAEGPQPDALYTAVPGAYGSEGPFEAKARRLNSPLTVFISSGLRASLFGALAAMGVSAALNHIRRCRRT</sequence>
<dbReference type="InterPro" id="IPR002347">
    <property type="entry name" value="SDR_fam"/>
</dbReference>
<gene>
    <name evidence="4" type="ORF">HK26_02925</name>
</gene>
<comment type="similarity">
    <text evidence="1">Belongs to the short-chain dehydrogenases/reductases (SDR) family.</text>
</comment>
<dbReference type="EMBL" id="JOPJ01000016">
    <property type="protein sequence ID" value="OUJ12369.1"/>
    <property type="molecule type" value="Genomic_DNA"/>
</dbReference>
<comment type="caution">
    <text evidence="4">The sequence shown here is derived from an EMBL/GenBank/DDBJ whole genome shotgun (WGS) entry which is preliminary data.</text>
</comment>
<keyword evidence="2" id="KW-0560">Oxidoreductase</keyword>
<evidence type="ECO:0000313" key="4">
    <source>
        <dbReference type="EMBL" id="OUJ12369.1"/>
    </source>
</evidence>
<feature type="transmembrane region" description="Helical" evidence="3">
    <location>
        <begin position="303"/>
        <end position="326"/>
    </location>
</feature>
<dbReference type="PRINTS" id="PR00081">
    <property type="entry name" value="GDHRDH"/>
</dbReference>
<dbReference type="RefSeq" id="WP_086639373.1">
    <property type="nucleotide sequence ID" value="NZ_JOPJ01000016.1"/>
</dbReference>
<dbReference type="Proteomes" id="UP000194931">
    <property type="component" value="Unassembled WGS sequence"/>
</dbReference>
<dbReference type="GO" id="GO:0016020">
    <property type="term" value="C:membrane"/>
    <property type="evidence" value="ECO:0007669"/>
    <property type="project" value="TreeGrafter"/>
</dbReference>
<protein>
    <submittedName>
        <fullName evidence="4">Oxidoreductase</fullName>
    </submittedName>
</protein>
<dbReference type="STRING" id="1236501.GCA_000613865_00717"/>
<evidence type="ECO:0000256" key="3">
    <source>
        <dbReference type="SAM" id="Phobius"/>
    </source>
</evidence>
<keyword evidence="3" id="KW-0812">Transmembrane</keyword>
<dbReference type="AlphaFoldDB" id="A0A252BTV6"/>
<dbReference type="GO" id="GO:0016491">
    <property type="term" value="F:oxidoreductase activity"/>
    <property type="evidence" value="ECO:0007669"/>
    <property type="project" value="UniProtKB-KW"/>
</dbReference>
<reference evidence="5" key="1">
    <citation type="submission" date="2014-06" db="EMBL/GenBank/DDBJ databases">
        <authorList>
            <person name="Winans N.J."/>
            <person name="Newell P.D."/>
            <person name="Douglas A.E."/>
        </authorList>
    </citation>
    <scope>NUCLEOTIDE SEQUENCE [LARGE SCALE GENOMIC DNA]</scope>
</reference>
<accession>A0A252BTV6</accession>
<dbReference type="NCBIfam" id="NF005495">
    <property type="entry name" value="PRK07109.1"/>
    <property type="match status" value="1"/>
</dbReference>
<dbReference type="SUPFAM" id="SSF51735">
    <property type="entry name" value="NAD(P)-binding Rossmann-fold domains"/>
    <property type="match status" value="1"/>
</dbReference>
<dbReference type="Gene3D" id="3.40.50.720">
    <property type="entry name" value="NAD(P)-binding Rossmann-like Domain"/>
    <property type="match status" value="1"/>
</dbReference>
<dbReference type="OrthoDB" id="9781689at2"/>
<name>A0A252BTV6_9PROT</name>